<accession>A0A6A1V2S1</accession>
<reference evidence="3 4" key="1">
    <citation type="journal article" date="2019" name="Plant Biotechnol. J.">
        <title>The red bayberry genome and genetic basis of sex determination.</title>
        <authorList>
            <person name="Jia H.M."/>
            <person name="Jia H.J."/>
            <person name="Cai Q.L."/>
            <person name="Wang Y."/>
            <person name="Zhao H.B."/>
            <person name="Yang W.F."/>
            <person name="Wang G.Y."/>
            <person name="Li Y.H."/>
            <person name="Zhan D.L."/>
            <person name="Shen Y.T."/>
            <person name="Niu Q.F."/>
            <person name="Chang L."/>
            <person name="Qiu J."/>
            <person name="Zhao L."/>
            <person name="Xie H.B."/>
            <person name="Fu W.Y."/>
            <person name="Jin J."/>
            <person name="Li X.W."/>
            <person name="Jiao Y."/>
            <person name="Zhou C.C."/>
            <person name="Tu T."/>
            <person name="Chai C.Y."/>
            <person name="Gao J.L."/>
            <person name="Fan L.J."/>
            <person name="van de Weg E."/>
            <person name="Wang J.Y."/>
            <person name="Gao Z.S."/>
        </authorList>
    </citation>
    <scope>NUCLEOTIDE SEQUENCE [LARGE SCALE GENOMIC DNA]</scope>
    <source>
        <tissue evidence="3">Leaves</tissue>
    </source>
</reference>
<dbReference type="InterPro" id="IPR006927">
    <property type="entry name" value="DUF639"/>
</dbReference>
<sequence length="853" mass="96331">MLSKSPVTHLKESLAAPDSLIYHRSRGFCKFGYCAGNFSEHSHRFKPVGQSLGDRWKLKDINANAVQERLNLWLLKTQNFLTEVTSPLVKTGQSRRPDPGNAFDAQNMEDIFMTEQTIDSRTPNGNLSVAAIVSIEQFSRMNGLTGQKMWKILKALVSESLCNDARNLVEYCCFRFLSRDNSDIHPSLKEPAFQRLIFITLLAWENPYCEELPNAPEKASFQVHFFHIYLLSNPSGVLNQHSRALIFITLLAWENPYCEELPNAPEKASFQGELVREAAFVRIAPAISGVADRSTVQNLFKALAGDEEGISLSVWLTYISELLKVHEGRRSYQIQECPQLYGEKILCIASSNKRPAIGLLGPRDTIRIDLTRHELCVKKAKVGPFGSVLFDSAVSISSETESKSWVLEFVDFGGEMRRDVWHAFISEVIALHKFIREYGPEDGDESLFHVYGAHKGKERATAGAINNIARLQALQYMRKLLDDPTKLVQFSYLENAPYGHVVCQTLAVNYWGGALVTKPIEAGNQQIQGARPHDEVLEISNHVFDIDGSVYLQKWMRSPSWTSRASTTFWRHSSIRQGMVLSKNLVVAGATLVERAAEICKQKYDVVEKTQATIDAAMLKGIPSNIDLLKELMVPFTITAKNFEKLRRWEEPYLTVSFLAFAYTIIFRSLLSYVFPMALIFVAAGMLTLKGLKEQGRLGRSFGRVTIHDQPPSNTIQKIIAVKDAMREVENYLQNLNVTLLKIRTILLSGQPQVTMEVALVLLSSATALLVVPFKYILAFLLFDMFTRELEFRREMVKRFINILKERWETVPAAPVVVLPFDSAESRSETEAKETKDQTKNVQNQNNGNLDSL</sequence>
<dbReference type="Pfam" id="PF04842">
    <property type="entry name" value="DUF639"/>
    <property type="match status" value="1"/>
</dbReference>
<protein>
    <submittedName>
        <fullName evidence="3">Uncharacterized protein</fullName>
    </submittedName>
</protein>
<keyword evidence="4" id="KW-1185">Reference proteome</keyword>
<feature type="transmembrane region" description="Helical" evidence="2">
    <location>
        <begin position="758"/>
        <end position="783"/>
    </location>
</feature>
<dbReference type="Proteomes" id="UP000516437">
    <property type="component" value="Chromosome 7"/>
</dbReference>
<feature type="compositionally biased region" description="Polar residues" evidence="1">
    <location>
        <begin position="840"/>
        <end position="853"/>
    </location>
</feature>
<dbReference type="OrthoDB" id="634852at2759"/>
<evidence type="ECO:0000313" key="4">
    <source>
        <dbReference type="Proteomes" id="UP000516437"/>
    </source>
</evidence>
<keyword evidence="2" id="KW-1133">Transmembrane helix</keyword>
<evidence type="ECO:0000313" key="3">
    <source>
        <dbReference type="EMBL" id="KAB1207004.1"/>
    </source>
</evidence>
<feature type="region of interest" description="Disordered" evidence="1">
    <location>
        <begin position="825"/>
        <end position="853"/>
    </location>
</feature>
<evidence type="ECO:0000256" key="2">
    <source>
        <dbReference type="SAM" id="Phobius"/>
    </source>
</evidence>
<keyword evidence="2" id="KW-0812">Transmembrane</keyword>
<feature type="compositionally biased region" description="Basic and acidic residues" evidence="1">
    <location>
        <begin position="825"/>
        <end position="839"/>
    </location>
</feature>
<dbReference type="PANTHER" id="PTHR31860:SF3">
    <property type="entry name" value="PROTEIN, PUTATIVE (DUF639)-RELATED"/>
    <property type="match status" value="1"/>
</dbReference>
<proteinExistence type="predicted"/>
<feature type="transmembrane region" description="Helical" evidence="2">
    <location>
        <begin position="673"/>
        <end position="692"/>
    </location>
</feature>
<dbReference type="AlphaFoldDB" id="A0A6A1V2S1"/>
<name>A0A6A1V2S1_9ROSI</name>
<evidence type="ECO:0000256" key="1">
    <source>
        <dbReference type="SAM" id="MobiDB-lite"/>
    </source>
</evidence>
<keyword evidence="2" id="KW-0472">Membrane</keyword>
<dbReference type="EMBL" id="RXIC02000025">
    <property type="protein sequence ID" value="KAB1207004.1"/>
    <property type="molecule type" value="Genomic_DNA"/>
</dbReference>
<dbReference type="PANTHER" id="PTHR31860">
    <property type="entry name" value="HEAT-INDUCIBLE TRANSCRIPTION REPRESSOR (DUF639)-RELATED"/>
    <property type="match status" value="1"/>
</dbReference>
<gene>
    <name evidence="3" type="ORF">CJ030_MR7G008080</name>
</gene>
<organism evidence="3 4">
    <name type="scientific">Morella rubra</name>
    <name type="common">Chinese bayberry</name>
    <dbReference type="NCBI Taxonomy" id="262757"/>
    <lineage>
        <taxon>Eukaryota</taxon>
        <taxon>Viridiplantae</taxon>
        <taxon>Streptophyta</taxon>
        <taxon>Embryophyta</taxon>
        <taxon>Tracheophyta</taxon>
        <taxon>Spermatophyta</taxon>
        <taxon>Magnoliopsida</taxon>
        <taxon>eudicotyledons</taxon>
        <taxon>Gunneridae</taxon>
        <taxon>Pentapetalae</taxon>
        <taxon>rosids</taxon>
        <taxon>fabids</taxon>
        <taxon>Fagales</taxon>
        <taxon>Myricaceae</taxon>
        <taxon>Morella</taxon>
    </lineage>
</organism>
<comment type="caution">
    <text evidence="3">The sequence shown here is derived from an EMBL/GenBank/DDBJ whole genome shotgun (WGS) entry which is preliminary data.</text>
</comment>